<feature type="transmembrane region" description="Helical" evidence="1">
    <location>
        <begin position="465"/>
        <end position="482"/>
    </location>
</feature>
<evidence type="ECO:0008006" key="4">
    <source>
        <dbReference type="Google" id="ProtNLM"/>
    </source>
</evidence>
<feature type="transmembrane region" description="Helical" evidence="1">
    <location>
        <begin position="12"/>
        <end position="30"/>
    </location>
</feature>
<feature type="transmembrane region" description="Helical" evidence="1">
    <location>
        <begin position="295"/>
        <end position="312"/>
    </location>
</feature>
<dbReference type="AlphaFoldDB" id="A0A923LM49"/>
<keyword evidence="1" id="KW-0472">Membrane</keyword>
<feature type="transmembrane region" description="Helical" evidence="1">
    <location>
        <begin position="172"/>
        <end position="190"/>
    </location>
</feature>
<accession>A0A923LM49</accession>
<comment type="caution">
    <text evidence="2">The sequence shown here is derived from an EMBL/GenBank/DDBJ whole genome shotgun (WGS) entry which is preliminary data.</text>
</comment>
<sequence>MVGKKKIKIKYIRLILFTALFSYIITNLLLSDTMDKNRILAAGQVYEVRNKTLTSMSSTWRYDEETEQYTIISNDAVKKYGKWNNAVDWKCIYLKLDKLNVPQVDWVLKEYDENGQFSGQQIITLKNGENWIALQPEVPFRRFSIQIIGGEGLQFQIKKMVLMENIPQKRQGILLFGLIFVAAFAAGILLQKKCGQKRYVLTACQKLDGFLQYGYELTGNGLALTSKKKKEVRRIRSCLFCFLTAYMIVMYNCNLYSGKAYYRYHTFVAVIVLLLITFLSREGRLKAVKGQPEKVYWWYVFWLLTCVSDFVVSKRFKFTGWIMLLVMGFFVYVWRQMKDPDEIIWDFLHGIELFAVIGMLYNMIFRLKYDGLLYNGYMTSASDFGIFSAFLVLIFSIEIYECLRIREYGKKLAGYICGLGIAGLQVLLSGKEIAVFVSFCCTVLLLFYVGKAIRSLSRSDKKNMIFYLLYAGVAVVVYYLAVKHIPWILKTMTTYEKEQFETLKDPAVIGILAQSGIEAYQNVRYHSLNEWFLTIKAYIREMNLFGHKAVNLSVWNKPRGAENQILQVMFRYGIFAAAAYVMMFVAAVKTAVEKCRKYKKNIPSGHLLTLGVILFFIVAGFFGNVEYPFYQPVWLLMYMLLFTP</sequence>
<proteinExistence type="predicted"/>
<gene>
    <name evidence="2" type="ORF">H8S17_01000</name>
</gene>
<name>A0A923LM49_9FIRM</name>
<keyword evidence="1" id="KW-1133">Transmembrane helix</keyword>
<feature type="transmembrane region" description="Helical" evidence="1">
    <location>
        <begin position="264"/>
        <end position="283"/>
    </location>
</feature>
<dbReference type="Proteomes" id="UP000606720">
    <property type="component" value="Unassembled WGS sequence"/>
</dbReference>
<feature type="transmembrane region" description="Helical" evidence="1">
    <location>
        <begin position="237"/>
        <end position="258"/>
    </location>
</feature>
<keyword evidence="3" id="KW-1185">Reference proteome</keyword>
<evidence type="ECO:0000313" key="3">
    <source>
        <dbReference type="Proteomes" id="UP000606720"/>
    </source>
</evidence>
<feature type="transmembrane region" description="Helical" evidence="1">
    <location>
        <begin position="384"/>
        <end position="400"/>
    </location>
</feature>
<feature type="transmembrane region" description="Helical" evidence="1">
    <location>
        <begin position="347"/>
        <end position="364"/>
    </location>
</feature>
<feature type="transmembrane region" description="Helical" evidence="1">
    <location>
        <begin position="572"/>
        <end position="592"/>
    </location>
</feature>
<feature type="transmembrane region" description="Helical" evidence="1">
    <location>
        <begin position="412"/>
        <end position="428"/>
    </location>
</feature>
<organism evidence="2 3">
    <name type="scientific">Roseburia zhanii</name>
    <dbReference type="NCBI Taxonomy" id="2763064"/>
    <lineage>
        <taxon>Bacteria</taxon>
        <taxon>Bacillati</taxon>
        <taxon>Bacillota</taxon>
        <taxon>Clostridia</taxon>
        <taxon>Lachnospirales</taxon>
        <taxon>Lachnospiraceae</taxon>
        <taxon>Roseburia</taxon>
    </lineage>
</organism>
<feature type="transmembrane region" description="Helical" evidence="1">
    <location>
        <begin position="604"/>
        <end position="622"/>
    </location>
</feature>
<feature type="transmembrane region" description="Helical" evidence="1">
    <location>
        <begin position="434"/>
        <end position="453"/>
    </location>
</feature>
<dbReference type="RefSeq" id="WP_186865851.1">
    <property type="nucleotide sequence ID" value="NZ_JACOPH010000001.1"/>
</dbReference>
<protein>
    <recommendedName>
        <fullName evidence="4">O-antigen ligase domain-containing protein</fullName>
    </recommendedName>
</protein>
<feature type="transmembrane region" description="Helical" evidence="1">
    <location>
        <begin position="318"/>
        <end position="335"/>
    </location>
</feature>
<evidence type="ECO:0000313" key="2">
    <source>
        <dbReference type="EMBL" id="MBC5712797.1"/>
    </source>
</evidence>
<keyword evidence="1" id="KW-0812">Transmembrane</keyword>
<evidence type="ECO:0000256" key="1">
    <source>
        <dbReference type="SAM" id="Phobius"/>
    </source>
</evidence>
<dbReference type="EMBL" id="JACOPH010000001">
    <property type="protein sequence ID" value="MBC5712797.1"/>
    <property type="molecule type" value="Genomic_DNA"/>
</dbReference>
<reference evidence="2" key="1">
    <citation type="submission" date="2020-08" db="EMBL/GenBank/DDBJ databases">
        <title>Genome public.</title>
        <authorList>
            <person name="Liu C."/>
            <person name="Sun Q."/>
        </authorList>
    </citation>
    <scope>NUCLEOTIDE SEQUENCE</scope>
    <source>
        <strain evidence="2">BX1005</strain>
    </source>
</reference>